<dbReference type="RefSeq" id="WP_190715734.1">
    <property type="nucleotide sequence ID" value="NZ_JACJST010000013.1"/>
</dbReference>
<dbReference type="Pfam" id="PF11848">
    <property type="entry name" value="DUF3368"/>
    <property type="match status" value="1"/>
</dbReference>
<evidence type="ECO:0000313" key="2">
    <source>
        <dbReference type="Proteomes" id="UP000640531"/>
    </source>
</evidence>
<gene>
    <name evidence="1" type="ORF">H6G59_14910</name>
</gene>
<protein>
    <submittedName>
        <fullName evidence="1">DUF3368 domain-containing protein</fullName>
    </submittedName>
</protein>
<dbReference type="PANTHER" id="PTHR39550">
    <property type="entry name" value="SLL0658 PROTEIN"/>
    <property type="match status" value="1"/>
</dbReference>
<dbReference type="PANTHER" id="PTHR39550:SF1">
    <property type="entry name" value="SLL0658 PROTEIN"/>
    <property type="match status" value="1"/>
</dbReference>
<sequence length="158" mass="17033">MIIISNTSPISNLAAIGQLTLLQQLYGNIIIPPTVYQEILASGSTDPGTLALQTLDWIQVIPVTNIVLVQTLQTILDPGKAEAIALGLELNADRLIIDERKGRNEAIKSGLQVTGLLGVVLAARQQGFIPLVQPILDDLIANGFWISEPLFAVNFIKK</sequence>
<comment type="caution">
    <text evidence="1">The sequence shown here is derived from an EMBL/GenBank/DDBJ whole genome shotgun (WGS) entry which is preliminary data.</text>
</comment>
<name>A0ABR8FG95_9NOST</name>
<organism evidence="1 2">
    <name type="scientific">Anabaena lutea FACHB-196</name>
    <dbReference type="NCBI Taxonomy" id="2692881"/>
    <lineage>
        <taxon>Bacteria</taxon>
        <taxon>Bacillati</taxon>
        <taxon>Cyanobacteriota</taxon>
        <taxon>Cyanophyceae</taxon>
        <taxon>Nostocales</taxon>
        <taxon>Nostocaceae</taxon>
        <taxon>Anabaena</taxon>
    </lineage>
</organism>
<reference evidence="1 2" key="1">
    <citation type="journal article" date="2020" name="ISME J.">
        <title>Comparative genomics reveals insights into cyanobacterial evolution and habitat adaptation.</title>
        <authorList>
            <person name="Chen M.Y."/>
            <person name="Teng W.K."/>
            <person name="Zhao L."/>
            <person name="Hu C.X."/>
            <person name="Zhou Y.K."/>
            <person name="Han B.P."/>
            <person name="Song L.R."/>
            <person name="Shu W.S."/>
        </authorList>
    </citation>
    <scope>NUCLEOTIDE SEQUENCE [LARGE SCALE GENOMIC DNA]</scope>
    <source>
        <strain evidence="1 2">FACHB-196</strain>
    </source>
</reference>
<dbReference type="Proteomes" id="UP000640531">
    <property type="component" value="Unassembled WGS sequence"/>
</dbReference>
<proteinExistence type="predicted"/>
<evidence type="ECO:0000313" key="1">
    <source>
        <dbReference type="EMBL" id="MBD2569161.1"/>
    </source>
</evidence>
<dbReference type="InterPro" id="IPR021799">
    <property type="entry name" value="PIN-like_prokaryotic"/>
</dbReference>
<keyword evidence="2" id="KW-1185">Reference proteome</keyword>
<dbReference type="EMBL" id="JACJST010000013">
    <property type="protein sequence ID" value="MBD2569161.1"/>
    <property type="molecule type" value="Genomic_DNA"/>
</dbReference>
<accession>A0ABR8FG95</accession>